<keyword evidence="3 4" id="KW-0408">Iron</keyword>
<dbReference type="Proteomes" id="UP000756132">
    <property type="component" value="Chromosome 10"/>
</dbReference>
<keyword evidence="5 6" id="KW-0503">Monooxygenase</keyword>
<feature type="non-terminal residue" evidence="6">
    <location>
        <position position="1"/>
    </location>
</feature>
<dbReference type="GeneID" id="71992140"/>
<evidence type="ECO:0000256" key="4">
    <source>
        <dbReference type="PIRSR" id="PIRSR602401-1"/>
    </source>
</evidence>
<dbReference type="InterPro" id="IPR001128">
    <property type="entry name" value="Cyt_P450"/>
</dbReference>
<feature type="binding site" description="axial binding residue" evidence="4">
    <location>
        <position position="208"/>
    </location>
    <ligand>
        <name>heme</name>
        <dbReference type="ChEBI" id="CHEBI:30413"/>
    </ligand>
    <ligandPart>
        <name>Fe</name>
        <dbReference type="ChEBI" id="CHEBI:18248"/>
    </ligandPart>
</feature>
<evidence type="ECO:0000256" key="3">
    <source>
        <dbReference type="ARBA" id="ARBA00023004"/>
    </source>
</evidence>
<dbReference type="PRINTS" id="PR00385">
    <property type="entry name" value="P450"/>
</dbReference>
<accession>A0A9Q8PHC3</accession>
<dbReference type="PANTHER" id="PTHR24305:SF231">
    <property type="entry name" value="P450, PUTATIVE (EUROFUNG)-RELATED"/>
    <property type="match status" value="1"/>
</dbReference>
<dbReference type="PANTHER" id="PTHR24305">
    <property type="entry name" value="CYTOCHROME P450"/>
    <property type="match status" value="1"/>
</dbReference>
<dbReference type="PROSITE" id="PS00086">
    <property type="entry name" value="CYTOCHROME_P450"/>
    <property type="match status" value="1"/>
</dbReference>
<dbReference type="EMBL" id="CP090172">
    <property type="protein sequence ID" value="UJO22444.1"/>
    <property type="molecule type" value="Genomic_DNA"/>
</dbReference>
<keyword evidence="7" id="KW-1185">Reference proteome</keyword>
<organism evidence="6 7">
    <name type="scientific">Passalora fulva</name>
    <name type="common">Tomato leaf mold</name>
    <name type="synonym">Cladosporium fulvum</name>
    <dbReference type="NCBI Taxonomy" id="5499"/>
    <lineage>
        <taxon>Eukaryota</taxon>
        <taxon>Fungi</taxon>
        <taxon>Dikarya</taxon>
        <taxon>Ascomycota</taxon>
        <taxon>Pezizomycotina</taxon>
        <taxon>Dothideomycetes</taxon>
        <taxon>Dothideomycetidae</taxon>
        <taxon>Mycosphaerellales</taxon>
        <taxon>Mycosphaerellaceae</taxon>
        <taxon>Fulvia</taxon>
    </lineage>
</organism>
<dbReference type="SUPFAM" id="SSF48264">
    <property type="entry name" value="Cytochrome P450"/>
    <property type="match status" value="1"/>
</dbReference>
<dbReference type="GO" id="GO:0004497">
    <property type="term" value="F:monooxygenase activity"/>
    <property type="evidence" value="ECO:0007669"/>
    <property type="project" value="UniProtKB-KW"/>
</dbReference>
<keyword evidence="2 4" id="KW-0479">Metal-binding</keyword>
<dbReference type="InterPro" id="IPR050121">
    <property type="entry name" value="Cytochrome_P450_monoxygenase"/>
</dbReference>
<dbReference type="KEGG" id="ffu:CLAFUR5_12262"/>
<gene>
    <name evidence="6" type="ORF">CLAFUR5_12262</name>
</gene>
<reference evidence="6" key="2">
    <citation type="journal article" date="2022" name="Microb. Genom.">
        <title>A chromosome-scale genome assembly of the tomato pathogen Cladosporium fulvum reveals a compartmentalized genome architecture and the presence of a dispensable chromosome.</title>
        <authorList>
            <person name="Zaccaron A.Z."/>
            <person name="Chen L.H."/>
            <person name="Samaras A."/>
            <person name="Stergiopoulos I."/>
        </authorList>
    </citation>
    <scope>NUCLEOTIDE SEQUENCE</scope>
    <source>
        <strain evidence="6">Race5_Kim</strain>
    </source>
</reference>
<name>A0A9Q8PHC3_PASFU</name>
<sequence>MSPEAGAMLDFWQEQDDRIAKVLEAHDKGEKLGENMFAALLEQDPQRHDITQGRLECEAKSVVGAGGETVARALSAATFHILDQPDVRQRLMAELHQAIPDQSNMPNLDHLSRLPYLTACIEESLRLTYGVTERRARAYDSFPLTYDSFTIRPGTFVSMDTWDVAHDETIFPASHRFVPERWLDNPKAPDGRSLSSYMVSFGKGTRKCVGLQLAYAELYLALASFFRSEVGGRARLWGTDRRDVEMVRCCVVPRARKGSEGVRVVFEEG</sequence>
<keyword evidence="4 5" id="KW-0349">Heme</keyword>
<dbReference type="OrthoDB" id="3945418at2759"/>
<comment type="cofactor">
    <cofactor evidence="1 4">
        <name>heme</name>
        <dbReference type="ChEBI" id="CHEBI:30413"/>
    </cofactor>
</comment>
<evidence type="ECO:0000313" key="6">
    <source>
        <dbReference type="EMBL" id="UJO22444.1"/>
    </source>
</evidence>
<comment type="similarity">
    <text evidence="5">Belongs to the cytochrome P450 family.</text>
</comment>
<dbReference type="InterPro" id="IPR002401">
    <property type="entry name" value="Cyt_P450_E_grp-I"/>
</dbReference>
<protein>
    <submittedName>
        <fullName evidence="6">Cytochrome P450 monooxygenase orf4</fullName>
    </submittedName>
</protein>
<dbReference type="AlphaFoldDB" id="A0A9Q8PHC3"/>
<dbReference type="InterPro" id="IPR017972">
    <property type="entry name" value="Cyt_P450_CS"/>
</dbReference>
<dbReference type="Gene3D" id="1.10.630.10">
    <property type="entry name" value="Cytochrome P450"/>
    <property type="match status" value="1"/>
</dbReference>
<dbReference type="InterPro" id="IPR036396">
    <property type="entry name" value="Cyt_P450_sf"/>
</dbReference>
<keyword evidence="5" id="KW-0560">Oxidoreductase</keyword>
<dbReference type="PRINTS" id="PR00463">
    <property type="entry name" value="EP450I"/>
</dbReference>
<proteinExistence type="inferred from homology"/>
<evidence type="ECO:0000256" key="2">
    <source>
        <dbReference type="ARBA" id="ARBA00022723"/>
    </source>
</evidence>
<reference evidence="6" key="1">
    <citation type="submission" date="2021-12" db="EMBL/GenBank/DDBJ databases">
        <authorList>
            <person name="Zaccaron A."/>
            <person name="Stergiopoulos I."/>
        </authorList>
    </citation>
    <scope>NUCLEOTIDE SEQUENCE</scope>
    <source>
        <strain evidence="6">Race5_Kim</strain>
    </source>
</reference>
<dbReference type="RefSeq" id="XP_047766810.1">
    <property type="nucleotide sequence ID" value="XM_047911410.1"/>
</dbReference>
<dbReference type="Pfam" id="PF00067">
    <property type="entry name" value="p450"/>
    <property type="match status" value="1"/>
</dbReference>
<evidence type="ECO:0000256" key="1">
    <source>
        <dbReference type="ARBA" id="ARBA00001971"/>
    </source>
</evidence>
<evidence type="ECO:0000256" key="5">
    <source>
        <dbReference type="RuleBase" id="RU000461"/>
    </source>
</evidence>
<dbReference type="GO" id="GO:0016705">
    <property type="term" value="F:oxidoreductase activity, acting on paired donors, with incorporation or reduction of molecular oxygen"/>
    <property type="evidence" value="ECO:0007669"/>
    <property type="project" value="InterPro"/>
</dbReference>
<dbReference type="GO" id="GO:0020037">
    <property type="term" value="F:heme binding"/>
    <property type="evidence" value="ECO:0007669"/>
    <property type="project" value="InterPro"/>
</dbReference>
<evidence type="ECO:0000313" key="7">
    <source>
        <dbReference type="Proteomes" id="UP000756132"/>
    </source>
</evidence>
<dbReference type="GO" id="GO:0005506">
    <property type="term" value="F:iron ion binding"/>
    <property type="evidence" value="ECO:0007669"/>
    <property type="project" value="InterPro"/>
</dbReference>